<dbReference type="Pfam" id="PF00059">
    <property type="entry name" value="Lectin_C"/>
    <property type="match status" value="2"/>
</dbReference>
<dbReference type="CDD" id="cd00037">
    <property type="entry name" value="CLECT"/>
    <property type="match status" value="1"/>
</dbReference>
<dbReference type="InterPro" id="IPR016186">
    <property type="entry name" value="C-type_lectin-like/link_sf"/>
</dbReference>
<evidence type="ECO:0000256" key="1">
    <source>
        <dbReference type="ARBA" id="ARBA00023157"/>
    </source>
</evidence>
<dbReference type="SUPFAM" id="SSF56436">
    <property type="entry name" value="C-type lectin-like"/>
    <property type="match status" value="2"/>
</dbReference>
<dbReference type="PANTHER" id="PTHR45784:SF3">
    <property type="entry name" value="C-TYPE LECTIN DOMAIN FAMILY 4 MEMBER K-LIKE-RELATED"/>
    <property type="match status" value="1"/>
</dbReference>
<gene>
    <name evidence="3" type="ORF">XENOCAPTIV_007796</name>
</gene>
<evidence type="ECO:0000259" key="2">
    <source>
        <dbReference type="PROSITE" id="PS50041"/>
    </source>
</evidence>
<comment type="caution">
    <text evidence="3">The sequence shown here is derived from an EMBL/GenBank/DDBJ whole genome shotgun (WGS) entry which is preliminary data.</text>
</comment>
<organism evidence="3 4">
    <name type="scientific">Xenoophorus captivus</name>
    <dbReference type="NCBI Taxonomy" id="1517983"/>
    <lineage>
        <taxon>Eukaryota</taxon>
        <taxon>Metazoa</taxon>
        <taxon>Chordata</taxon>
        <taxon>Craniata</taxon>
        <taxon>Vertebrata</taxon>
        <taxon>Euteleostomi</taxon>
        <taxon>Actinopterygii</taxon>
        <taxon>Neopterygii</taxon>
        <taxon>Teleostei</taxon>
        <taxon>Neoteleostei</taxon>
        <taxon>Acanthomorphata</taxon>
        <taxon>Ovalentaria</taxon>
        <taxon>Atherinomorphae</taxon>
        <taxon>Cyprinodontiformes</taxon>
        <taxon>Goodeidae</taxon>
        <taxon>Xenoophorus</taxon>
    </lineage>
</organism>
<dbReference type="EMBL" id="JAHRIN010052310">
    <property type="protein sequence ID" value="MEQ2210055.1"/>
    <property type="molecule type" value="Genomic_DNA"/>
</dbReference>
<dbReference type="PROSITE" id="PS00615">
    <property type="entry name" value="C_TYPE_LECTIN_1"/>
    <property type="match status" value="1"/>
</dbReference>
<evidence type="ECO:0000313" key="4">
    <source>
        <dbReference type="Proteomes" id="UP001434883"/>
    </source>
</evidence>
<protein>
    <recommendedName>
        <fullName evidence="2">C-type lectin domain-containing protein</fullName>
    </recommendedName>
</protein>
<dbReference type="SMART" id="SM00034">
    <property type="entry name" value="CLECT"/>
    <property type="match status" value="1"/>
</dbReference>
<dbReference type="Proteomes" id="UP001434883">
    <property type="component" value="Unassembled WGS sequence"/>
</dbReference>
<dbReference type="InterPro" id="IPR016187">
    <property type="entry name" value="CTDL_fold"/>
</dbReference>
<dbReference type="InterPro" id="IPR018378">
    <property type="entry name" value="C-type_lectin_CS"/>
</dbReference>
<accession>A0ABV0RPD7</accession>
<dbReference type="InterPro" id="IPR001304">
    <property type="entry name" value="C-type_lectin-like"/>
</dbReference>
<feature type="domain" description="C-type lectin" evidence="2">
    <location>
        <begin position="106"/>
        <end position="225"/>
    </location>
</feature>
<dbReference type="PROSITE" id="PS50041">
    <property type="entry name" value="C_TYPE_LECTIN_2"/>
    <property type="match status" value="1"/>
</dbReference>
<sequence>FCLGSCSQFPPCKYFVVGKPMPWYNAQQYCRKHHTDLATFESMDDIRLETPFSYSSAWIGLWMTHSPGNIIWATNPTPGDGLRPEKQLKLVTRRFTLGSCSEVREFHYINILKTWDEARQYCQEKYTDLAKIESTEDISRMSSPFSYSWVWFGLRDDPELWKNTMGTDANSWRWSTTGETGKTDYHKWSPGEPNYGDAREVCVVMTSTGEWADRTCSLHRNFICFISQ</sequence>
<keyword evidence="1" id="KW-1015">Disulfide bond</keyword>
<feature type="non-terminal residue" evidence="3">
    <location>
        <position position="1"/>
    </location>
</feature>
<dbReference type="PANTHER" id="PTHR45784">
    <property type="entry name" value="C-TYPE LECTIN DOMAIN FAMILY 20 MEMBER A-RELATED"/>
    <property type="match status" value="1"/>
</dbReference>
<name>A0ABV0RPD7_9TELE</name>
<proteinExistence type="predicted"/>
<dbReference type="Gene3D" id="3.10.100.10">
    <property type="entry name" value="Mannose-Binding Protein A, subunit A"/>
    <property type="match status" value="2"/>
</dbReference>
<reference evidence="3 4" key="1">
    <citation type="submission" date="2021-06" db="EMBL/GenBank/DDBJ databases">
        <authorList>
            <person name="Palmer J.M."/>
        </authorList>
    </citation>
    <scope>NUCLEOTIDE SEQUENCE [LARGE SCALE GENOMIC DNA]</scope>
    <source>
        <strain evidence="3 4">XC_2019</strain>
        <tissue evidence="3">Muscle</tissue>
    </source>
</reference>
<keyword evidence="4" id="KW-1185">Reference proteome</keyword>
<evidence type="ECO:0000313" key="3">
    <source>
        <dbReference type="EMBL" id="MEQ2210055.1"/>
    </source>
</evidence>